<gene>
    <name evidence="1" type="ORF">JZ751_017988</name>
</gene>
<name>A0A8T2PPX2_9TELE</name>
<evidence type="ECO:0000313" key="1">
    <source>
        <dbReference type="EMBL" id="KAG9353393.1"/>
    </source>
</evidence>
<keyword evidence="2" id="KW-1185">Reference proteome</keyword>
<accession>A0A8T2PPX2</accession>
<protein>
    <submittedName>
        <fullName evidence="1">Uncharacterized protein</fullName>
    </submittedName>
</protein>
<dbReference type="EMBL" id="JAFBMS010000004">
    <property type="protein sequence ID" value="KAG9353393.1"/>
    <property type="molecule type" value="Genomic_DNA"/>
</dbReference>
<comment type="caution">
    <text evidence="1">The sequence shown here is derived from an EMBL/GenBank/DDBJ whole genome shotgun (WGS) entry which is preliminary data.</text>
</comment>
<evidence type="ECO:0000313" key="2">
    <source>
        <dbReference type="Proteomes" id="UP000824540"/>
    </source>
</evidence>
<dbReference type="AlphaFoldDB" id="A0A8T2PPX2"/>
<proteinExistence type="predicted"/>
<dbReference type="Proteomes" id="UP000824540">
    <property type="component" value="Unassembled WGS sequence"/>
</dbReference>
<reference evidence="1" key="1">
    <citation type="thesis" date="2021" institute="BYU ScholarsArchive" country="Provo, UT, USA">
        <title>Applications of and Algorithms for Genome Assembly and Genomic Analyses with an Emphasis on Marine Teleosts.</title>
        <authorList>
            <person name="Pickett B.D."/>
        </authorList>
    </citation>
    <scope>NUCLEOTIDE SEQUENCE</scope>
    <source>
        <strain evidence="1">HI-2016</strain>
    </source>
</reference>
<sequence length="118" mass="13047">MATSDALGHGPAHALDGAVRRHHQGLVVEPRQSIPFESKADMINAWFPGEVIIRSFFLCDKAWRDVAAHSGSDSCRKGPCAFLKLQALSRLSSVQTKLDAHTYDHRSQKEGLSHWGQI</sequence>
<organism evidence="1 2">
    <name type="scientific">Albula glossodonta</name>
    <name type="common">roundjaw bonefish</name>
    <dbReference type="NCBI Taxonomy" id="121402"/>
    <lineage>
        <taxon>Eukaryota</taxon>
        <taxon>Metazoa</taxon>
        <taxon>Chordata</taxon>
        <taxon>Craniata</taxon>
        <taxon>Vertebrata</taxon>
        <taxon>Euteleostomi</taxon>
        <taxon>Actinopterygii</taxon>
        <taxon>Neopterygii</taxon>
        <taxon>Teleostei</taxon>
        <taxon>Albuliformes</taxon>
        <taxon>Albulidae</taxon>
        <taxon>Albula</taxon>
    </lineage>
</organism>